<gene>
    <name evidence="1" type="ORF">Tco_0821817</name>
</gene>
<reference evidence="1" key="1">
    <citation type="journal article" date="2022" name="Int. J. Mol. Sci.">
        <title>Draft Genome of Tanacetum Coccineum: Genomic Comparison of Closely Related Tanacetum-Family Plants.</title>
        <authorList>
            <person name="Yamashiro T."/>
            <person name="Shiraishi A."/>
            <person name="Nakayama K."/>
            <person name="Satake H."/>
        </authorList>
    </citation>
    <scope>NUCLEOTIDE SEQUENCE</scope>
</reference>
<protein>
    <submittedName>
        <fullName evidence="1">Uncharacterized protein</fullName>
    </submittedName>
</protein>
<name>A0ABQ5AHM3_9ASTR</name>
<dbReference type="EMBL" id="BQNB010012211">
    <property type="protein sequence ID" value="GJT00648.1"/>
    <property type="molecule type" value="Genomic_DNA"/>
</dbReference>
<comment type="caution">
    <text evidence="1">The sequence shown here is derived from an EMBL/GenBank/DDBJ whole genome shotgun (WGS) entry which is preliminary data.</text>
</comment>
<evidence type="ECO:0000313" key="2">
    <source>
        <dbReference type="Proteomes" id="UP001151760"/>
    </source>
</evidence>
<sequence>MNNGGSRKQSEHEPNPQLSTRVGAGCECPIEVFRGSLRCFHAAWCGGLTLYVTGLRGVYVAGGQGASLHGEGGVCSEEDVGGVVGLRGMPWGVSCCGWGWVECGGVRECIGGRFGWCREDGGTVYVGSAGGWGWGGTNVCGWVCAGGVGCEVGDAGCWGGGEVVKGGGSGEGWGGVVDGGAGCGGWGVVLVPCFSWLYFGRGDVGWGGVRCGWVSGSGGGVGVLGVGLESELVGGGAVSDAGGGWVDWCGRVGGCGLVLVDAAVWVCEVVIGWGGGLGGVECGGDECCGDGGGRCYFVGCVLGRRLGGRVVVAFVGGYGRWLNLEEYWGFEVGGVVYGEDRVVWMGGLLALGMGEGFGVGWLVIGDV</sequence>
<dbReference type="Proteomes" id="UP001151760">
    <property type="component" value="Unassembled WGS sequence"/>
</dbReference>
<reference evidence="1" key="2">
    <citation type="submission" date="2022-01" db="EMBL/GenBank/DDBJ databases">
        <authorList>
            <person name="Yamashiro T."/>
            <person name="Shiraishi A."/>
            <person name="Satake H."/>
            <person name="Nakayama K."/>
        </authorList>
    </citation>
    <scope>NUCLEOTIDE SEQUENCE</scope>
</reference>
<organism evidence="1 2">
    <name type="scientific">Tanacetum coccineum</name>
    <dbReference type="NCBI Taxonomy" id="301880"/>
    <lineage>
        <taxon>Eukaryota</taxon>
        <taxon>Viridiplantae</taxon>
        <taxon>Streptophyta</taxon>
        <taxon>Embryophyta</taxon>
        <taxon>Tracheophyta</taxon>
        <taxon>Spermatophyta</taxon>
        <taxon>Magnoliopsida</taxon>
        <taxon>eudicotyledons</taxon>
        <taxon>Gunneridae</taxon>
        <taxon>Pentapetalae</taxon>
        <taxon>asterids</taxon>
        <taxon>campanulids</taxon>
        <taxon>Asterales</taxon>
        <taxon>Asteraceae</taxon>
        <taxon>Asteroideae</taxon>
        <taxon>Anthemideae</taxon>
        <taxon>Anthemidinae</taxon>
        <taxon>Tanacetum</taxon>
    </lineage>
</organism>
<evidence type="ECO:0000313" key="1">
    <source>
        <dbReference type="EMBL" id="GJT00648.1"/>
    </source>
</evidence>
<proteinExistence type="predicted"/>
<accession>A0ABQ5AHM3</accession>
<keyword evidence="2" id="KW-1185">Reference proteome</keyword>